<evidence type="ECO:0000256" key="6">
    <source>
        <dbReference type="ARBA" id="ARBA00023235"/>
    </source>
</evidence>
<dbReference type="NCBIfam" id="NF002794">
    <property type="entry name" value="PRK02925.1"/>
    <property type="match status" value="1"/>
</dbReference>
<gene>
    <name evidence="7 8" type="primary">uxaC</name>
    <name evidence="8" type="ORF">J1C48_11875</name>
</gene>
<dbReference type="Proteomes" id="UP000664122">
    <property type="component" value="Unassembled WGS sequence"/>
</dbReference>
<comment type="catalytic activity">
    <reaction evidence="7">
        <text>aldehydo-D-galacturonate = keto-D-tagaturonate</text>
        <dbReference type="Rhea" id="RHEA:27702"/>
        <dbReference type="ChEBI" id="CHEBI:12952"/>
        <dbReference type="ChEBI" id="CHEBI:17886"/>
    </reaction>
</comment>
<evidence type="ECO:0000256" key="5">
    <source>
        <dbReference type="ARBA" id="ARBA00020555"/>
    </source>
</evidence>
<evidence type="ECO:0000256" key="2">
    <source>
        <dbReference type="ARBA" id="ARBA00004892"/>
    </source>
</evidence>
<dbReference type="PANTHER" id="PTHR30068">
    <property type="entry name" value="URONATE ISOMERASE"/>
    <property type="match status" value="1"/>
</dbReference>
<dbReference type="GO" id="GO:0019698">
    <property type="term" value="P:D-galacturonate catabolic process"/>
    <property type="evidence" value="ECO:0007669"/>
    <property type="project" value="TreeGrafter"/>
</dbReference>
<dbReference type="RefSeq" id="WP_207258064.1">
    <property type="nucleotide sequence ID" value="NZ_JAFMPP010000009.1"/>
</dbReference>
<comment type="caution">
    <text evidence="8">The sequence shown here is derived from an EMBL/GenBank/DDBJ whole genome shotgun (WGS) entry which is preliminary data.</text>
</comment>
<reference evidence="8" key="1">
    <citation type="submission" date="2021-03" db="EMBL/GenBank/DDBJ databases">
        <title>Whole genome sequence of Jiella sp. CQZ9-1.</title>
        <authorList>
            <person name="Tuo L."/>
        </authorList>
    </citation>
    <scope>NUCLEOTIDE SEQUENCE</scope>
    <source>
        <strain evidence="8">CQZ9-1</strain>
    </source>
</reference>
<dbReference type="Gene3D" id="3.20.20.140">
    <property type="entry name" value="Metal-dependent hydrolases"/>
    <property type="match status" value="1"/>
</dbReference>
<evidence type="ECO:0000256" key="1">
    <source>
        <dbReference type="ARBA" id="ARBA00001165"/>
    </source>
</evidence>
<dbReference type="AlphaFoldDB" id="A0A939FWI8"/>
<keyword evidence="6 7" id="KW-0413">Isomerase</keyword>
<evidence type="ECO:0000313" key="8">
    <source>
        <dbReference type="EMBL" id="MBO0663278.1"/>
    </source>
</evidence>
<dbReference type="EMBL" id="JAFMPP010000009">
    <property type="protein sequence ID" value="MBO0663278.1"/>
    <property type="molecule type" value="Genomic_DNA"/>
</dbReference>
<evidence type="ECO:0000313" key="9">
    <source>
        <dbReference type="Proteomes" id="UP000664122"/>
    </source>
</evidence>
<proteinExistence type="inferred from homology"/>
<dbReference type="InterPro" id="IPR032466">
    <property type="entry name" value="Metal_Hydrolase"/>
</dbReference>
<dbReference type="Gene3D" id="1.10.2020.10">
    <property type="entry name" value="uronate isomerase, domain 2, chain A"/>
    <property type="match status" value="1"/>
</dbReference>
<sequence length="470" mass="52908">MKPFLGEDFLLSNDPARRLFHEVAKDAPIVDYHSHLPPRAIAANRSFSDIGSLWLEGDHYKWRAMRACGIDERLITGDASWREKFDAYAAAMPMMIGNPLYHWTHLELRRFFGIEEPLSANSANRIWQACNEQLAAPEFATRRLIERMTVEMIGTTDDPADDLADHRSIADDPDCSVLVRPTFRPDKVIQISARGFGAALDRLGRAADIEIRRFTDLVEALDRRIEHFAAHGCLAADHGLDVVRFARASGSSFDRLIERARSGDRLEDEEIATFETEIQRHLARRYVEKGWVMQFHCGPRRRNSSLMTAKLGPDTGFDAIDDRPMMEPLSRLLDAMDREDGLPRTILYNVDPARNVAMAAMAFSFNRDGVAGKMQFGSAWWHADHVDGMRRQMSDFASTGVIGTFIGMLTDSRSFVSFPRHELFRRVLCDLVGGWMEEGLMPPDFELAGDIVEKIAFANANALFGKGAGA</sequence>
<dbReference type="EC" id="5.3.1.12" evidence="4 7"/>
<accession>A0A939FWI8</accession>
<keyword evidence="9" id="KW-1185">Reference proteome</keyword>
<protein>
    <recommendedName>
        <fullName evidence="5 7">Uronate isomerase</fullName>
        <ecNumber evidence="4 7">5.3.1.12</ecNumber>
    </recommendedName>
    <alternativeName>
        <fullName evidence="7">Glucuronate isomerase</fullName>
    </alternativeName>
    <alternativeName>
        <fullName evidence="7">Uronic isomerase</fullName>
    </alternativeName>
</protein>
<dbReference type="PANTHER" id="PTHR30068:SF4">
    <property type="entry name" value="URONATE ISOMERASE"/>
    <property type="match status" value="1"/>
</dbReference>
<dbReference type="Pfam" id="PF02614">
    <property type="entry name" value="UxaC"/>
    <property type="match status" value="1"/>
</dbReference>
<comment type="similarity">
    <text evidence="3 7">Belongs to the metallo-dependent hydrolases superfamily. Uronate isomerase family.</text>
</comment>
<dbReference type="InterPro" id="IPR003766">
    <property type="entry name" value="Uronate_isomerase"/>
</dbReference>
<dbReference type="GO" id="GO:0008880">
    <property type="term" value="F:glucuronate isomerase activity"/>
    <property type="evidence" value="ECO:0007669"/>
    <property type="project" value="UniProtKB-UniRule"/>
</dbReference>
<name>A0A939FWI8_9HYPH</name>
<evidence type="ECO:0000256" key="7">
    <source>
        <dbReference type="HAMAP-Rule" id="MF_00675"/>
    </source>
</evidence>
<evidence type="ECO:0000256" key="3">
    <source>
        <dbReference type="ARBA" id="ARBA00008397"/>
    </source>
</evidence>
<comment type="catalytic activity">
    <reaction evidence="1 7">
        <text>D-glucuronate = D-fructuronate</text>
        <dbReference type="Rhea" id="RHEA:13049"/>
        <dbReference type="ChEBI" id="CHEBI:58720"/>
        <dbReference type="ChEBI" id="CHEBI:59863"/>
        <dbReference type="EC" id="5.3.1.12"/>
    </reaction>
</comment>
<comment type="pathway">
    <text evidence="2 7">Carbohydrate metabolism; pentose and glucuronate interconversion.</text>
</comment>
<organism evidence="8 9">
    <name type="scientific">Jiella flava</name>
    <dbReference type="NCBI Taxonomy" id="2816857"/>
    <lineage>
        <taxon>Bacteria</taxon>
        <taxon>Pseudomonadati</taxon>
        <taxon>Pseudomonadota</taxon>
        <taxon>Alphaproteobacteria</taxon>
        <taxon>Hyphomicrobiales</taxon>
        <taxon>Aurantimonadaceae</taxon>
        <taxon>Jiella</taxon>
    </lineage>
</organism>
<dbReference type="HAMAP" id="MF_00675">
    <property type="entry name" value="UxaC"/>
    <property type="match status" value="1"/>
</dbReference>
<dbReference type="SUPFAM" id="SSF51556">
    <property type="entry name" value="Metallo-dependent hydrolases"/>
    <property type="match status" value="1"/>
</dbReference>
<dbReference type="GO" id="GO:0042840">
    <property type="term" value="P:D-glucuronate catabolic process"/>
    <property type="evidence" value="ECO:0007669"/>
    <property type="project" value="TreeGrafter"/>
</dbReference>
<evidence type="ECO:0000256" key="4">
    <source>
        <dbReference type="ARBA" id="ARBA00012546"/>
    </source>
</evidence>